<sequence length="188" mass="20724">MMPVLRVSDATFADLVTLKTWYGTKTPGETIDHIVREAMEQLGIERDAVSNEVTLQPEHEAIKFDSAPGLTFTKPIAASVNGKSLSRATWSSLLLETIAQVKSAGVEGEKLVRELSIPAKVSQYEEEGYRYHPSLGISVQGQSAADAWKQVELLAKKWRIPVSVQFIWRQNPKAQYPGKTGSLRVDAG</sequence>
<protein>
    <submittedName>
        <fullName evidence="1">Uncharacterized protein</fullName>
    </submittedName>
</protein>
<dbReference type="NCBIfam" id="NF047386">
    <property type="entry name" value="T4SS_SepA_fam"/>
    <property type="match status" value="1"/>
</dbReference>
<dbReference type="EMBL" id="NQVN01000011">
    <property type="protein sequence ID" value="PIO98295.1"/>
    <property type="molecule type" value="Genomic_DNA"/>
</dbReference>
<keyword evidence="2" id="KW-1185">Reference proteome</keyword>
<organism evidence="1 2">
    <name type="scientific">Pleomorphomonas carboxyditropha</name>
    <dbReference type="NCBI Taxonomy" id="2023338"/>
    <lineage>
        <taxon>Bacteria</taxon>
        <taxon>Pseudomonadati</taxon>
        <taxon>Pseudomonadota</taxon>
        <taxon>Alphaproteobacteria</taxon>
        <taxon>Hyphomicrobiales</taxon>
        <taxon>Pleomorphomonadaceae</taxon>
        <taxon>Pleomorphomonas</taxon>
    </lineage>
</organism>
<reference evidence="1 2" key="1">
    <citation type="submission" date="2017-08" db="EMBL/GenBank/DDBJ databases">
        <title>Pleomorphomonas carboxidotrophicus sp. nov., a new mesophilic hydrogenogenic carboxidotroph.</title>
        <authorList>
            <person name="Esquivel-Elizondo S."/>
            <person name="Krajmalnik-Brown R."/>
            <person name="Maldonado J."/>
        </authorList>
    </citation>
    <scope>NUCLEOTIDE SEQUENCE [LARGE SCALE GENOMIC DNA]</scope>
    <source>
        <strain evidence="1 2">SVCO-16</strain>
    </source>
</reference>
<dbReference type="OrthoDB" id="7594189at2"/>
<dbReference type="AlphaFoldDB" id="A0A2G9WUB0"/>
<name>A0A2G9WUB0_9HYPH</name>
<dbReference type="Proteomes" id="UP000231070">
    <property type="component" value="Unassembled WGS sequence"/>
</dbReference>
<proteinExistence type="predicted"/>
<accession>A0A2G9WUB0</accession>
<comment type="caution">
    <text evidence="1">The sequence shown here is derived from an EMBL/GenBank/DDBJ whole genome shotgun (WGS) entry which is preliminary data.</text>
</comment>
<dbReference type="RefSeq" id="WP_100081625.1">
    <property type="nucleotide sequence ID" value="NZ_NQVN01000011.1"/>
</dbReference>
<gene>
    <name evidence="1" type="ORF">CJ014_16645</name>
</gene>
<evidence type="ECO:0000313" key="2">
    <source>
        <dbReference type="Proteomes" id="UP000231070"/>
    </source>
</evidence>
<evidence type="ECO:0000313" key="1">
    <source>
        <dbReference type="EMBL" id="PIO98295.1"/>
    </source>
</evidence>